<evidence type="ECO:0000313" key="1">
    <source>
        <dbReference type="EMBL" id="CAQ71492.1"/>
    </source>
</evidence>
<proteinExistence type="predicted"/>
<protein>
    <submittedName>
        <fullName evidence="1">Uncharacterized protein</fullName>
    </submittedName>
</protein>
<sequence>MKARPRTSLAVVAHQRAQGKSSATLGAASINGIPRSALLWISTRVGGIWLLTVMPRPSLSDPKRSFSLLPKAQFHCLIVR</sequence>
<accession>B3R9B7</accession>
<dbReference type="HOGENOM" id="CLU_2583847_0_0_4"/>
<evidence type="ECO:0000313" key="2">
    <source>
        <dbReference type="Proteomes" id="UP000001692"/>
    </source>
</evidence>
<dbReference type="AlphaFoldDB" id="B3R9B7"/>
<organism evidence="1 2">
    <name type="scientific">Cupriavidus taiwanensis (strain DSM 17343 / BCRC 17206 / CCUG 44338 / CIP 107171 / LMG 19424 / R1)</name>
    <name type="common">Ralstonia taiwanensis (strain LMG 19424)</name>
    <dbReference type="NCBI Taxonomy" id="977880"/>
    <lineage>
        <taxon>Bacteria</taxon>
        <taxon>Pseudomonadati</taxon>
        <taxon>Pseudomonadota</taxon>
        <taxon>Betaproteobacteria</taxon>
        <taxon>Burkholderiales</taxon>
        <taxon>Burkholderiaceae</taxon>
        <taxon>Cupriavidus</taxon>
    </lineage>
</organism>
<name>B3R9B7_CUPTR</name>
<dbReference type="Proteomes" id="UP000001692">
    <property type="component" value="Chromosome 2"/>
</dbReference>
<dbReference type="EMBL" id="CU633750">
    <property type="protein sequence ID" value="CAQ71492.1"/>
    <property type="molecule type" value="Genomic_DNA"/>
</dbReference>
<reference evidence="1 2" key="1">
    <citation type="journal article" date="2008" name="Genome Res.">
        <title>Genome sequence of the beta-rhizobium Cupriavidus taiwanensis and comparative genomics of rhizobia.</title>
        <authorList>
            <person name="Amadou C."/>
            <person name="Pascal G."/>
            <person name="Mangenot S."/>
            <person name="Glew M."/>
            <person name="Bontemps C."/>
            <person name="Capela D."/>
            <person name="Carrere S."/>
            <person name="Cruveiller S."/>
            <person name="Dossat C."/>
            <person name="Lajus A."/>
            <person name="Marchetti M."/>
            <person name="Poinsot V."/>
            <person name="Rouy Z."/>
            <person name="Servin B."/>
            <person name="Saad M."/>
            <person name="Schenowitz C."/>
            <person name="Barbe V."/>
            <person name="Batut J."/>
            <person name="Medigue C."/>
            <person name="Masson-Boivin C."/>
        </authorList>
    </citation>
    <scope>NUCLEOTIDE SEQUENCE [LARGE SCALE GENOMIC DNA]</scope>
    <source>
        <strain evidence="2">DSM 17343 / BCRC 17206 / CCUG 44338 / CIP 107171 / LMG 19424 / R1</strain>
    </source>
</reference>
<keyword evidence="2" id="KW-1185">Reference proteome</keyword>
<dbReference type="KEGG" id="cti:RALTA_B0876"/>
<gene>
    <name evidence="1" type="ordered locus">RALTA_B0876</name>
</gene>